<organism evidence="5 6">
    <name type="scientific">Kocuria rosea</name>
    <name type="common">Deinococcus erythromyxa</name>
    <name type="synonym">Micrococcus rubens</name>
    <dbReference type="NCBI Taxonomy" id="1275"/>
    <lineage>
        <taxon>Bacteria</taxon>
        <taxon>Bacillati</taxon>
        <taxon>Actinomycetota</taxon>
        <taxon>Actinomycetes</taxon>
        <taxon>Micrococcales</taxon>
        <taxon>Micrococcaceae</taxon>
        <taxon>Kocuria</taxon>
    </lineage>
</organism>
<dbReference type="InterPro" id="IPR002037">
    <property type="entry name" value="Glyco_hydro_8"/>
</dbReference>
<feature type="chain" id="PRO_5020460938" description="Cellulase" evidence="4">
    <location>
        <begin position="28"/>
        <end position="393"/>
    </location>
</feature>
<dbReference type="InterPro" id="IPR012341">
    <property type="entry name" value="6hp_glycosidase-like_sf"/>
</dbReference>
<accession>A0A4R5Y8X6</accession>
<reference evidence="5 6" key="1">
    <citation type="submission" date="2019-03" db="EMBL/GenBank/DDBJ databases">
        <title>Genome Sequencing and Assembly of Various Microbes Isolated from Partially Reclaimed Soil and Acid Mine Drainage (AMD) Site.</title>
        <authorList>
            <person name="Steinbock B."/>
            <person name="Bechtold R."/>
            <person name="Sevigny J.L."/>
            <person name="Thomas D."/>
            <person name="Cuthill L.R."/>
            <person name="Aveiro Johannsen E.J."/>
            <person name="Thomas K."/>
            <person name="Ghosh A."/>
        </authorList>
    </citation>
    <scope>NUCLEOTIDE SEQUENCE [LARGE SCALE GENOMIC DNA]</scope>
    <source>
        <strain evidence="5 6">S-A3</strain>
    </source>
</reference>
<comment type="similarity">
    <text evidence="1">Belongs to the glycosyl hydrolase 8 (cellulase D) family.</text>
</comment>
<dbReference type="Proteomes" id="UP000295163">
    <property type="component" value="Unassembled WGS sequence"/>
</dbReference>
<evidence type="ECO:0000256" key="3">
    <source>
        <dbReference type="ARBA" id="ARBA00023295"/>
    </source>
</evidence>
<sequence>MHRRTLLALGAALATVPAAAPTTPAQAGTTLRPSSTTQRQLDAAVRTLWAGWTSVLRHDAARGWWAVRADAQNGTNPYVAEGQGYGLMLCAQLAPLDPRARGYVDGITRYVLDHPSRIDPGLHAAEQDDRMVSHHGRDSATDGDLDIAMGWLMAHRRWGSAGTYDYRRLALARIAAIKRSLISPVTGLLELGDWSNGAWQNVSRPSDWMIGHFGAFHRATGDVSWAAVWGRHLAAVRRLQSVHAPRTGLLPDFTVGAPSTIAPAPAHTLESGHDRHYYYNSCRVPLRLGASRHPEARAAAARISGWARTKCGGDPARLPSGFTLDGATLPGGGYQDLAFIAPLLVGARWGGDQAWLDALGRCLAARTEFTSYYSSSIQLLSMVSVSRAYALHP</sequence>
<dbReference type="RefSeq" id="WP_133411073.1">
    <property type="nucleotide sequence ID" value="NZ_SMZT01000006.1"/>
</dbReference>
<keyword evidence="3" id="KW-0326">Glycosidase</keyword>
<dbReference type="PRINTS" id="PR00735">
    <property type="entry name" value="GLHYDRLASE8"/>
</dbReference>
<dbReference type="GeneID" id="64348544"/>
<evidence type="ECO:0000256" key="1">
    <source>
        <dbReference type="ARBA" id="ARBA00009209"/>
    </source>
</evidence>
<comment type="caution">
    <text evidence="5">The sequence shown here is derived from an EMBL/GenBank/DDBJ whole genome shotgun (WGS) entry which is preliminary data.</text>
</comment>
<protein>
    <recommendedName>
        <fullName evidence="7">Cellulase</fullName>
    </recommendedName>
</protein>
<evidence type="ECO:0000256" key="4">
    <source>
        <dbReference type="SAM" id="SignalP"/>
    </source>
</evidence>
<evidence type="ECO:0000313" key="5">
    <source>
        <dbReference type="EMBL" id="TDL41083.1"/>
    </source>
</evidence>
<evidence type="ECO:0008006" key="7">
    <source>
        <dbReference type="Google" id="ProtNLM"/>
    </source>
</evidence>
<dbReference type="InterPro" id="IPR008928">
    <property type="entry name" value="6-hairpin_glycosidase_sf"/>
</dbReference>
<keyword evidence="2" id="KW-0378">Hydrolase</keyword>
<dbReference type="Gene3D" id="1.50.10.10">
    <property type="match status" value="1"/>
</dbReference>
<dbReference type="EMBL" id="SMZT01000006">
    <property type="protein sequence ID" value="TDL41083.1"/>
    <property type="molecule type" value="Genomic_DNA"/>
</dbReference>
<proteinExistence type="inferred from homology"/>
<dbReference type="Pfam" id="PF01270">
    <property type="entry name" value="Glyco_hydro_8"/>
    <property type="match status" value="1"/>
</dbReference>
<gene>
    <name evidence="5" type="ORF">E2R59_14050</name>
</gene>
<dbReference type="AlphaFoldDB" id="A0A4R5Y8X6"/>
<dbReference type="SUPFAM" id="SSF48208">
    <property type="entry name" value="Six-hairpin glycosidases"/>
    <property type="match status" value="1"/>
</dbReference>
<name>A0A4R5Y8X6_KOCRO</name>
<evidence type="ECO:0000313" key="6">
    <source>
        <dbReference type="Proteomes" id="UP000295163"/>
    </source>
</evidence>
<evidence type="ECO:0000256" key="2">
    <source>
        <dbReference type="ARBA" id="ARBA00022801"/>
    </source>
</evidence>
<dbReference type="GO" id="GO:0005975">
    <property type="term" value="P:carbohydrate metabolic process"/>
    <property type="evidence" value="ECO:0007669"/>
    <property type="project" value="InterPro"/>
</dbReference>
<keyword evidence="4" id="KW-0732">Signal</keyword>
<feature type="signal peptide" evidence="4">
    <location>
        <begin position="1"/>
        <end position="27"/>
    </location>
</feature>
<dbReference type="GO" id="GO:0004553">
    <property type="term" value="F:hydrolase activity, hydrolyzing O-glycosyl compounds"/>
    <property type="evidence" value="ECO:0007669"/>
    <property type="project" value="InterPro"/>
</dbReference>